<keyword evidence="2" id="KW-1185">Reference proteome</keyword>
<dbReference type="RefSeq" id="WP_238240980.1">
    <property type="nucleotide sequence ID" value="NZ_BPQQ01000084.1"/>
</dbReference>
<organism evidence="1 2">
    <name type="scientific">Methylobacterium isbiliense</name>
    <dbReference type="NCBI Taxonomy" id="315478"/>
    <lineage>
        <taxon>Bacteria</taxon>
        <taxon>Pseudomonadati</taxon>
        <taxon>Pseudomonadota</taxon>
        <taxon>Alphaproteobacteria</taxon>
        <taxon>Hyphomicrobiales</taxon>
        <taxon>Methylobacteriaceae</taxon>
        <taxon>Methylobacterium</taxon>
    </lineage>
</organism>
<proteinExistence type="predicted"/>
<accession>A0ABQ4SNY9</accession>
<gene>
    <name evidence="1" type="ORF">GMJLKIPL_5550</name>
</gene>
<name>A0ABQ4SNY9_9HYPH</name>
<evidence type="ECO:0008006" key="3">
    <source>
        <dbReference type="Google" id="ProtNLM"/>
    </source>
</evidence>
<comment type="caution">
    <text evidence="1">The sequence shown here is derived from an EMBL/GenBank/DDBJ whole genome shotgun (WGS) entry which is preliminary data.</text>
</comment>
<reference evidence="1" key="1">
    <citation type="journal article" date="2021" name="Front. Microbiol.">
        <title>Comprehensive Comparative Genomics and Phenotyping of Methylobacterium Species.</title>
        <authorList>
            <person name="Alessa O."/>
            <person name="Ogura Y."/>
            <person name="Fujitani Y."/>
            <person name="Takami H."/>
            <person name="Hayashi T."/>
            <person name="Sahin N."/>
            <person name="Tani A."/>
        </authorList>
    </citation>
    <scope>NUCLEOTIDE SEQUENCE</scope>
    <source>
        <strain evidence="1">DSM 17168</strain>
    </source>
</reference>
<dbReference type="EMBL" id="BPQQ01000084">
    <property type="protein sequence ID" value="GJE03593.1"/>
    <property type="molecule type" value="Genomic_DNA"/>
</dbReference>
<evidence type="ECO:0000313" key="1">
    <source>
        <dbReference type="EMBL" id="GJE03593.1"/>
    </source>
</evidence>
<reference evidence="1" key="2">
    <citation type="submission" date="2021-08" db="EMBL/GenBank/DDBJ databases">
        <authorList>
            <person name="Tani A."/>
            <person name="Ola A."/>
            <person name="Ogura Y."/>
            <person name="Katsura K."/>
            <person name="Hayashi T."/>
        </authorList>
    </citation>
    <scope>NUCLEOTIDE SEQUENCE</scope>
    <source>
        <strain evidence="1">DSM 17168</strain>
    </source>
</reference>
<dbReference type="Proteomes" id="UP001055153">
    <property type="component" value="Unassembled WGS sequence"/>
</dbReference>
<protein>
    <recommendedName>
        <fullName evidence="3">Type II toxin-antitoxin system HicA family toxin</fullName>
    </recommendedName>
</protein>
<evidence type="ECO:0000313" key="2">
    <source>
        <dbReference type="Proteomes" id="UP001055153"/>
    </source>
</evidence>
<sequence>MTRDQLIRSLRTYARKRALPFDEDRKKGKGSHYRVRVGGKVTTIQSELNPNRIARILKQLGVDPADL</sequence>